<accession>A0A2P2LHY0</accession>
<sequence length="68" mass="7825">MAIGCLKFHHLQDHQIVVKIDSPALTAAFPKNQRYSTHFFRADFDLHLGSCLKMAEEDAWKALHFQAQ</sequence>
<organism evidence="1">
    <name type="scientific">Rhizophora mucronata</name>
    <name type="common">Asiatic mangrove</name>
    <dbReference type="NCBI Taxonomy" id="61149"/>
    <lineage>
        <taxon>Eukaryota</taxon>
        <taxon>Viridiplantae</taxon>
        <taxon>Streptophyta</taxon>
        <taxon>Embryophyta</taxon>
        <taxon>Tracheophyta</taxon>
        <taxon>Spermatophyta</taxon>
        <taxon>Magnoliopsida</taxon>
        <taxon>eudicotyledons</taxon>
        <taxon>Gunneridae</taxon>
        <taxon>Pentapetalae</taxon>
        <taxon>rosids</taxon>
        <taxon>fabids</taxon>
        <taxon>Malpighiales</taxon>
        <taxon>Rhizophoraceae</taxon>
        <taxon>Rhizophora</taxon>
    </lineage>
</organism>
<dbReference type="EMBL" id="GGEC01037096">
    <property type="protein sequence ID" value="MBX17580.1"/>
    <property type="molecule type" value="Transcribed_RNA"/>
</dbReference>
<evidence type="ECO:0000313" key="1">
    <source>
        <dbReference type="EMBL" id="MBX17580.1"/>
    </source>
</evidence>
<proteinExistence type="predicted"/>
<reference evidence="1" key="1">
    <citation type="submission" date="2018-02" db="EMBL/GenBank/DDBJ databases">
        <title>Rhizophora mucronata_Transcriptome.</title>
        <authorList>
            <person name="Meera S.P."/>
            <person name="Sreeshan A."/>
            <person name="Augustine A."/>
        </authorList>
    </citation>
    <scope>NUCLEOTIDE SEQUENCE</scope>
    <source>
        <tissue evidence="1">Leaf</tissue>
    </source>
</reference>
<dbReference type="AlphaFoldDB" id="A0A2P2LHY0"/>
<protein>
    <submittedName>
        <fullName evidence="1">Chromo domain protein</fullName>
    </submittedName>
</protein>
<name>A0A2P2LHY0_RHIMU</name>